<dbReference type="RefSeq" id="WP_144688784.1">
    <property type="nucleotide sequence ID" value="NZ_VLLQ01000011.1"/>
</dbReference>
<dbReference type="Proteomes" id="UP000470010">
    <property type="component" value="Unassembled WGS sequence"/>
</dbReference>
<dbReference type="EMBL" id="VTFZ01000011">
    <property type="protein sequence ID" value="MRX80639.1"/>
    <property type="molecule type" value="Genomic_DNA"/>
</dbReference>
<dbReference type="PANTHER" id="PTHR33295:SF20">
    <property type="entry name" value="ATPASE"/>
    <property type="match status" value="1"/>
</dbReference>
<keyword evidence="4" id="KW-1185">Reference proteome</keyword>
<evidence type="ECO:0000313" key="3">
    <source>
        <dbReference type="EMBL" id="MRX80639.1"/>
    </source>
</evidence>
<dbReference type="InterPro" id="IPR041682">
    <property type="entry name" value="AAA_14"/>
</dbReference>
<evidence type="ECO:0000259" key="1">
    <source>
        <dbReference type="Pfam" id="PF13173"/>
    </source>
</evidence>
<dbReference type="PANTHER" id="PTHR33295">
    <property type="entry name" value="ATPASE"/>
    <property type="match status" value="1"/>
</dbReference>
<comment type="caution">
    <text evidence="3">The sequence shown here is derived from an EMBL/GenBank/DDBJ whole genome shotgun (WGS) entry which is preliminary data.</text>
</comment>
<organism evidence="3 4">
    <name type="scientific">Enorma shizhengliae</name>
    <dbReference type="NCBI Taxonomy" id="2606615"/>
    <lineage>
        <taxon>Bacteria</taxon>
        <taxon>Bacillati</taxon>
        <taxon>Actinomycetota</taxon>
        <taxon>Coriobacteriia</taxon>
        <taxon>Coriobacteriales</taxon>
        <taxon>Coriobacteriaceae</taxon>
        <taxon>Enorma</taxon>
    </lineage>
</organism>
<dbReference type="Pfam" id="PF13635">
    <property type="entry name" value="DUF4143"/>
    <property type="match status" value="1"/>
</dbReference>
<name>A0A7K0GBG4_9ACTN</name>
<dbReference type="InterPro" id="IPR025420">
    <property type="entry name" value="DUF4143"/>
</dbReference>
<feature type="domain" description="AAA" evidence="1">
    <location>
        <begin position="26"/>
        <end position="153"/>
    </location>
</feature>
<sequence>MINQQVIVPRPQATEWLLHWKDRDVIKVVTGLRRCGKSTALRLAQRALVESGVNERSIVSIDLERLGFAAPTTPQELYDYAVARISSPSCYVFIDEPQRVKGFERAVDALYAREDCDVYVTGSNSDLLSSELATLLTGRYVEFRLLPLSFAEYRGARAALADDADDTELLNRYLSLGGMPYASLLPAEDVSEYLDGVLNTVLVKDVATRHPRISMPVLRALLAFLADNVGNRFSLKTVADTLTANGSKVSPTTVSEYLNALVECYLIFKAEPYDAKGRRLLQQGGKYYLGDLGFRHLLLGRDGSDLGHRVENVVYLELLRRYHTVRVGRVGDLEIDFVAEREGKPHYYQVALSVLDEATLRRELRPLELLGDAYPKTLLTLDRIGATDHNGIEQRSLVDWLLK</sequence>
<proteinExistence type="predicted"/>
<reference evidence="4" key="1">
    <citation type="submission" date="2019-08" db="EMBL/GenBank/DDBJ databases">
        <title>Arthrobacter sp. nov., isolated from plateau pika and Tibetan wild ass.</title>
        <authorList>
            <person name="Ge Y."/>
        </authorList>
    </citation>
    <scope>NUCLEOTIDE SEQUENCE [LARGE SCALE GENOMIC DNA]</scope>
    <source>
        <strain evidence="4">HF-1365</strain>
    </source>
</reference>
<dbReference type="Pfam" id="PF13173">
    <property type="entry name" value="AAA_14"/>
    <property type="match status" value="1"/>
</dbReference>
<evidence type="ECO:0000259" key="2">
    <source>
        <dbReference type="Pfam" id="PF13635"/>
    </source>
</evidence>
<protein>
    <submittedName>
        <fullName evidence="3">AAA family ATPase</fullName>
    </submittedName>
</protein>
<dbReference type="SUPFAM" id="SSF52540">
    <property type="entry name" value="P-loop containing nucleoside triphosphate hydrolases"/>
    <property type="match status" value="1"/>
</dbReference>
<dbReference type="AlphaFoldDB" id="A0A7K0GBG4"/>
<feature type="domain" description="DUF4143" evidence="2">
    <location>
        <begin position="204"/>
        <end position="350"/>
    </location>
</feature>
<dbReference type="InterPro" id="IPR027417">
    <property type="entry name" value="P-loop_NTPase"/>
</dbReference>
<evidence type="ECO:0000313" key="4">
    <source>
        <dbReference type="Proteomes" id="UP000470010"/>
    </source>
</evidence>
<accession>A0A7K0GBG4</accession>
<gene>
    <name evidence="3" type="ORF">GJE22_08580</name>
</gene>